<keyword evidence="13" id="KW-0472">Membrane</keyword>
<feature type="region of interest" description="Disordered" evidence="12">
    <location>
        <begin position="502"/>
        <end position="527"/>
    </location>
</feature>
<keyword evidence="9" id="KW-0624">Polysaccharide degradation</keyword>
<evidence type="ECO:0000256" key="3">
    <source>
        <dbReference type="ARBA" id="ARBA00012729"/>
    </source>
</evidence>
<name>G8JU46_ERECY</name>
<dbReference type="SMART" id="SM00636">
    <property type="entry name" value="Glyco_18"/>
    <property type="match status" value="1"/>
</dbReference>
<dbReference type="InterPro" id="IPR001223">
    <property type="entry name" value="Glyco_hydro18_cat"/>
</dbReference>
<keyword evidence="13" id="KW-0812">Transmembrane</keyword>
<dbReference type="EC" id="3.2.1.14" evidence="3"/>
<keyword evidence="4" id="KW-0964">Secreted</keyword>
<evidence type="ECO:0000256" key="1">
    <source>
        <dbReference type="ARBA" id="ARBA00000822"/>
    </source>
</evidence>
<dbReference type="InterPro" id="IPR011583">
    <property type="entry name" value="Chitinase_II/V-like_cat"/>
</dbReference>
<dbReference type="HOGENOM" id="CLU_002833_1_2_1"/>
<dbReference type="eggNOG" id="KOG2806">
    <property type="taxonomic scope" value="Eukaryota"/>
</dbReference>
<dbReference type="PROSITE" id="PS51910">
    <property type="entry name" value="GH18_2"/>
    <property type="match status" value="1"/>
</dbReference>
<dbReference type="STRING" id="931890.G8JU46"/>
<dbReference type="Gene3D" id="3.20.20.80">
    <property type="entry name" value="Glycosidases"/>
    <property type="match status" value="1"/>
</dbReference>
<reference evidence="16" key="1">
    <citation type="journal article" date="2012" name="G3 (Bethesda)">
        <title>Pichia sorbitophila, an interspecies yeast hybrid reveals early steps of genome resolution following polyploidization.</title>
        <authorList>
            <person name="Leh Louis V."/>
            <person name="Despons L."/>
            <person name="Friedrich A."/>
            <person name="Martin T."/>
            <person name="Durrens P."/>
            <person name="Casaregola S."/>
            <person name="Neuveglise C."/>
            <person name="Fairhead C."/>
            <person name="Marck C."/>
            <person name="Cruz J.A."/>
            <person name="Straub M.L."/>
            <person name="Kugler V."/>
            <person name="Sacerdot C."/>
            <person name="Uzunov Z."/>
            <person name="Thierry A."/>
            <person name="Weiss S."/>
            <person name="Bleykasten C."/>
            <person name="De Montigny J."/>
            <person name="Jacques N."/>
            <person name="Jung P."/>
            <person name="Lemaire M."/>
            <person name="Mallet S."/>
            <person name="Morel G."/>
            <person name="Richard G.F."/>
            <person name="Sarkar A."/>
            <person name="Savel G."/>
            <person name="Schacherer J."/>
            <person name="Seret M.L."/>
            <person name="Talla E."/>
            <person name="Samson G."/>
            <person name="Jubin C."/>
            <person name="Poulain J."/>
            <person name="Vacherie B."/>
            <person name="Barbe V."/>
            <person name="Pelletier E."/>
            <person name="Sherman D.J."/>
            <person name="Westhof E."/>
            <person name="Weissenbach J."/>
            <person name="Baret P.V."/>
            <person name="Wincker P."/>
            <person name="Gaillardin C."/>
            <person name="Dujon B."/>
            <person name="Souciet J.L."/>
        </authorList>
    </citation>
    <scope>NUCLEOTIDE SEQUENCE [LARGE SCALE GENOMIC DNA]</scope>
    <source>
        <strain evidence="16">CBS 270.75 / DBVPG 7215 / KCTC 17166 / NRRL Y-17582</strain>
    </source>
</reference>
<gene>
    <name evidence="15" type="ordered locus">Ecym_4512</name>
</gene>
<dbReference type="PROSITE" id="PS01095">
    <property type="entry name" value="GH18_1"/>
    <property type="match status" value="1"/>
</dbReference>
<keyword evidence="16" id="KW-1185">Reference proteome</keyword>
<evidence type="ECO:0000256" key="4">
    <source>
        <dbReference type="ARBA" id="ARBA00022525"/>
    </source>
</evidence>
<evidence type="ECO:0000256" key="2">
    <source>
        <dbReference type="ARBA" id="ARBA00004613"/>
    </source>
</evidence>
<evidence type="ECO:0000256" key="6">
    <source>
        <dbReference type="ARBA" id="ARBA00023024"/>
    </source>
</evidence>
<dbReference type="EMBL" id="CP002500">
    <property type="protein sequence ID" value="AET39549.1"/>
    <property type="molecule type" value="Genomic_DNA"/>
</dbReference>
<dbReference type="GO" id="GO:0000272">
    <property type="term" value="P:polysaccharide catabolic process"/>
    <property type="evidence" value="ECO:0007669"/>
    <property type="project" value="UniProtKB-KW"/>
</dbReference>
<dbReference type="GeneID" id="11470126"/>
<organism evidence="15 16">
    <name type="scientific">Eremothecium cymbalariae (strain CBS 270.75 / DBVPG 7215 / KCTC 17166 / NRRL Y-17582)</name>
    <name type="common">Yeast</name>
    <dbReference type="NCBI Taxonomy" id="931890"/>
    <lineage>
        <taxon>Eukaryota</taxon>
        <taxon>Fungi</taxon>
        <taxon>Dikarya</taxon>
        <taxon>Ascomycota</taxon>
        <taxon>Saccharomycotina</taxon>
        <taxon>Saccharomycetes</taxon>
        <taxon>Saccharomycetales</taxon>
        <taxon>Saccharomycetaceae</taxon>
        <taxon>Eremothecium</taxon>
    </lineage>
</organism>
<dbReference type="GO" id="GO:0030435">
    <property type="term" value="P:sporulation resulting in formation of a cellular spore"/>
    <property type="evidence" value="ECO:0007669"/>
    <property type="project" value="EnsemblFungi"/>
</dbReference>
<evidence type="ECO:0000256" key="11">
    <source>
        <dbReference type="RuleBase" id="RU004453"/>
    </source>
</evidence>
<comment type="similarity">
    <text evidence="11">Belongs to the glycosyl hydrolase 18 family.</text>
</comment>
<evidence type="ECO:0000256" key="13">
    <source>
        <dbReference type="SAM" id="Phobius"/>
    </source>
</evidence>
<dbReference type="InterPro" id="IPR017853">
    <property type="entry name" value="GH"/>
</dbReference>
<accession>G8JU46</accession>
<dbReference type="GO" id="GO:0035885">
    <property type="term" value="F:exochitinase activity"/>
    <property type="evidence" value="ECO:0007669"/>
    <property type="project" value="EnsemblFungi"/>
</dbReference>
<dbReference type="OMA" id="FYYCSGG"/>
<dbReference type="InterPro" id="IPR050314">
    <property type="entry name" value="Glycosyl_Hydrlase_18"/>
</dbReference>
<dbReference type="SUPFAM" id="SSF51445">
    <property type="entry name" value="(Trans)glycosidases"/>
    <property type="match status" value="1"/>
</dbReference>
<evidence type="ECO:0000313" key="16">
    <source>
        <dbReference type="Proteomes" id="UP000006790"/>
    </source>
</evidence>
<comment type="catalytic activity">
    <reaction evidence="1">
        <text>Random endo-hydrolysis of N-acetyl-beta-D-glucosaminide (1-&gt;4)-beta-linkages in chitin and chitodextrins.</text>
        <dbReference type="EC" id="3.2.1.14"/>
    </reaction>
</comment>
<dbReference type="Gene3D" id="3.10.50.10">
    <property type="match status" value="1"/>
</dbReference>
<protein>
    <recommendedName>
        <fullName evidence="3">chitinase</fullName>
        <ecNumber evidence="3">3.2.1.14</ecNumber>
    </recommendedName>
</protein>
<dbReference type="FunFam" id="3.20.20.80:FF:000075">
    <property type="entry name" value="Sporulation-specific chitinase"/>
    <property type="match status" value="1"/>
</dbReference>
<evidence type="ECO:0000256" key="8">
    <source>
        <dbReference type="ARBA" id="ARBA00023295"/>
    </source>
</evidence>
<dbReference type="SUPFAM" id="SSF54556">
    <property type="entry name" value="Chitinase insertion domain"/>
    <property type="match status" value="1"/>
</dbReference>
<dbReference type="InterPro" id="IPR029070">
    <property type="entry name" value="Chitinase_insertion_sf"/>
</dbReference>
<evidence type="ECO:0000256" key="7">
    <source>
        <dbReference type="ARBA" id="ARBA00023277"/>
    </source>
</evidence>
<dbReference type="PANTHER" id="PTHR11177:SF317">
    <property type="entry name" value="CHITINASE 12-RELATED"/>
    <property type="match status" value="1"/>
</dbReference>
<dbReference type="OrthoDB" id="76388at2759"/>
<evidence type="ECO:0000256" key="12">
    <source>
        <dbReference type="SAM" id="MobiDB-lite"/>
    </source>
</evidence>
<dbReference type="GO" id="GO:0008843">
    <property type="term" value="F:endochitinase activity"/>
    <property type="evidence" value="ECO:0007669"/>
    <property type="project" value="UniProtKB-EC"/>
</dbReference>
<keyword evidence="5 10" id="KW-0378">Hydrolase</keyword>
<keyword evidence="13" id="KW-1133">Transmembrane helix</keyword>
<dbReference type="Proteomes" id="UP000006790">
    <property type="component" value="Chromosome 4"/>
</dbReference>
<evidence type="ECO:0000256" key="5">
    <source>
        <dbReference type="ARBA" id="ARBA00022801"/>
    </source>
</evidence>
<keyword evidence="8 10" id="KW-0326">Glycosidase</keyword>
<dbReference type="Pfam" id="PF00704">
    <property type="entry name" value="Glyco_hydro_18"/>
    <property type="match status" value="1"/>
</dbReference>
<dbReference type="AlphaFoldDB" id="G8JU46"/>
<dbReference type="GO" id="GO:0005576">
    <property type="term" value="C:extracellular region"/>
    <property type="evidence" value="ECO:0007669"/>
    <property type="project" value="UniProtKB-SubCell"/>
</dbReference>
<evidence type="ECO:0000256" key="9">
    <source>
        <dbReference type="ARBA" id="ARBA00023326"/>
    </source>
</evidence>
<dbReference type="GO" id="GO:0008061">
    <property type="term" value="F:chitin binding"/>
    <property type="evidence" value="ECO:0007669"/>
    <property type="project" value="InterPro"/>
</dbReference>
<keyword evidence="7" id="KW-0119">Carbohydrate metabolism</keyword>
<comment type="subcellular location">
    <subcellularLocation>
        <location evidence="2">Secreted</location>
    </subcellularLocation>
</comment>
<dbReference type="RefSeq" id="XP_003646366.1">
    <property type="nucleotide sequence ID" value="XM_003646318.1"/>
</dbReference>
<feature type="domain" description="GH18" evidence="14">
    <location>
        <begin position="63"/>
        <end position="456"/>
    </location>
</feature>
<dbReference type="GO" id="GO:0006032">
    <property type="term" value="P:chitin catabolic process"/>
    <property type="evidence" value="ECO:0007669"/>
    <property type="project" value="UniProtKB-KW"/>
</dbReference>
<dbReference type="FunCoup" id="G8JU46">
    <property type="interactions" value="558"/>
</dbReference>
<sequence>MRRFSITSYSIWILVLLVAIILEMTFIPKLMIEKFKKPRSDIERTALSTITRPVDRNLQHGKYAVGVYYTSWSPYEPRLHFPHDIDFKRVTNVNYAFFVVDPKTGKVQPTDSWSDLEMPSHAPGIPQGVTGMIGELNYLKLQRNTNFRLFMAVGGWSNREAFPKIVRSEEKLKNFVNSTIDAMFEYGFDGIDLDWEFPKDDGYEPGMYLEMCSRLRSKMDKLEDEIWGANNTDYPKFELSVATPAFSQTLKILPIIEMNKFVSIWNMMTYDFHGSWSKRTGYHSNLYDGNKNNDELKKRRFEGMVIDDNEGLNADDAIKIMVENFKVHAKKVRLGMPAYGRGFTNVQTKDDDDLLNKKYSGVGGGSEGEPGIWLYNQLPLANTAEKFDDRWVSAYCFDKNLKTFVGYDNIQSMEVKSDYVKQKHLSGGFFWESCGDTHNDPKRNLVRAFSQELSEMRIPTIFKDPRAIAYYLKHRQKGFLYSLFSQHLQKINETSVDKSAGNYKNETLLPKDASNELDEGEPTPAAT</sequence>
<evidence type="ECO:0000313" key="15">
    <source>
        <dbReference type="EMBL" id="AET39549.1"/>
    </source>
</evidence>
<dbReference type="InParanoid" id="G8JU46"/>
<dbReference type="PANTHER" id="PTHR11177">
    <property type="entry name" value="CHITINASE"/>
    <property type="match status" value="1"/>
</dbReference>
<proteinExistence type="inferred from homology"/>
<dbReference type="CDD" id="cd06548">
    <property type="entry name" value="GH18_chitinase"/>
    <property type="match status" value="1"/>
</dbReference>
<keyword evidence="6" id="KW-0146">Chitin degradation</keyword>
<evidence type="ECO:0000259" key="14">
    <source>
        <dbReference type="PROSITE" id="PS51910"/>
    </source>
</evidence>
<feature type="transmembrane region" description="Helical" evidence="13">
    <location>
        <begin position="6"/>
        <end position="27"/>
    </location>
</feature>
<evidence type="ECO:0000256" key="10">
    <source>
        <dbReference type="RuleBase" id="RU000489"/>
    </source>
</evidence>
<dbReference type="InterPro" id="IPR001579">
    <property type="entry name" value="Glyco_hydro_18_chit_AS"/>
</dbReference>
<dbReference type="KEGG" id="erc:Ecym_4512"/>